<protein>
    <recommendedName>
        <fullName evidence="7">Epidermal patterning factor-like protein</fullName>
    </recommendedName>
</protein>
<evidence type="ECO:0000313" key="10">
    <source>
        <dbReference type="Proteomes" id="UP000249390"/>
    </source>
</evidence>
<comment type="function">
    <text evidence="7">Controls stomatal patterning.</text>
</comment>
<name>A0A328D473_9ASTE</name>
<evidence type="ECO:0000256" key="5">
    <source>
        <dbReference type="ARBA" id="ARBA00022729"/>
    </source>
</evidence>
<feature type="transmembrane region" description="Helical" evidence="8">
    <location>
        <begin position="12"/>
        <end position="31"/>
    </location>
</feature>
<accession>A0A328D473</accession>
<dbReference type="Proteomes" id="UP000249390">
    <property type="component" value="Unassembled WGS sequence"/>
</dbReference>
<dbReference type="EMBL" id="NQVE01000194">
    <property type="protein sequence ID" value="RAL40597.1"/>
    <property type="molecule type" value="Genomic_DNA"/>
</dbReference>
<keyword evidence="4 7" id="KW-0964">Secreted</keyword>
<evidence type="ECO:0000313" key="9">
    <source>
        <dbReference type="EMBL" id="RAL40597.1"/>
    </source>
</evidence>
<evidence type="ECO:0000256" key="3">
    <source>
        <dbReference type="ARBA" id="ARBA00022473"/>
    </source>
</evidence>
<dbReference type="Pfam" id="PF17181">
    <property type="entry name" value="EPF"/>
    <property type="match status" value="1"/>
</dbReference>
<dbReference type="PANTHER" id="PTHR33109:SF7">
    <property type="entry name" value="EPIDERMAL PATTERNING FACTOR-LIKE PROTEIN 2"/>
    <property type="match status" value="1"/>
</dbReference>
<keyword evidence="8" id="KW-1133">Transmembrane helix</keyword>
<evidence type="ECO:0000256" key="6">
    <source>
        <dbReference type="ARBA" id="ARBA00023157"/>
    </source>
</evidence>
<evidence type="ECO:0000256" key="7">
    <source>
        <dbReference type="RuleBase" id="RU367102"/>
    </source>
</evidence>
<keyword evidence="8" id="KW-0812">Transmembrane</keyword>
<reference evidence="9 10" key="1">
    <citation type="submission" date="2018-06" db="EMBL/GenBank/DDBJ databases">
        <title>The Genome of Cuscuta australis (Dodder) Provides Insight into the Evolution of Plant Parasitism.</title>
        <authorList>
            <person name="Liu H."/>
        </authorList>
    </citation>
    <scope>NUCLEOTIDE SEQUENCE [LARGE SCALE GENOMIC DNA]</scope>
    <source>
        <strain evidence="10">cv. Yunnan</strain>
        <tissue evidence="9">Vines</tissue>
    </source>
</reference>
<dbReference type="AlphaFoldDB" id="A0A328D473"/>
<proteinExistence type="inferred from homology"/>
<keyword evidence="3 7" id="KW-0217">Developmental protein</keyword>
<comment type="subcellular location">
    <subcellularLocation>
        <location evidence="1 7">Secreted</location>
    </subcellularLocation>
</comment>
<dbReference type="GO" id="GO:0005576">
    <property type="term" value="C:extracellular region"/>
    <property type="evidence" value="ECO:0007669"/>
    <property type="project" value="UniProtKB-SubCell"/>
</dbReference>
<evidence type="ECO:0000256" key="2">
    <source>
        <dbReference type="ARBA" id="ARBA00008127"/>
    </source>
</evidence>
<evidence type="ECO:0000256" key="8">
    <source>
        <dbReference type="SAM" id="Phobius"/>
    </source>
</evidence>
<keyword evidence="5" id="KW-0732">Signal</keyword>
<feature type="transmembrane region" description="Helical" evidence="8">
    <location>
        <begin position="62"/>
        <end position="83"/>
    </location>
</feature>
<organism evidence="9 10">
    <name type="scientific">Cuscuta australis</name>
    <dbReference type="NCBI Taxonomy" id="267555"/>
    <lineage>
        <taxon>Eukaryota</taxon>
        <taxon>Viridiplantae</taxon>
        <taxon>Streptophyta</taxon>
        <taxon>Embryophyta</taxon>
        <taxon>Tracheophyta</taxon>
        <taxon>Spermatophyta</taxon>
        <taxon>Magnoliopsida</taxon>
        <taxon>eudicotyledons</taxon>
        <taxon>Gunneridae</taxon>
        <taxon>Pentapetalae</taxon>
        <taxon>asterids</taxon>
        <taxon>lamiids</taxon>
        <taxon>Solanales</taxon>
        <taxon>Convolvulaceae</taxon>
        <taxon>Cuscuteae</taxon>
        <taxon>Cuscuta</taxon>
        <taxon>Cuscuta subgen. Grammica</taxon>
        <taxon>Cuscuta sect. Cleistogrammica</taxon>
    </lineage>
</organism>
<comment type="caution">
    <text evidence="9">The sequence shown here is derived from an EMBL/GenBank/DDBJ whole genome shotgun (WGS) entry which is preliminary data.</text>
</comment>
<sequence>MRGVQFKGLGFLYIMAGSMLRFMDAISVALINEANSKPKPKPKPGKHKDPWASKYFVYNEMYAVQCVIYAPVLASIVLGNCICLKRDGQTDLECTSGITSIENQHSQDPTLICLIVIFIAHISHINHVNSQLAQEEVKAAAVRSLIGSRPPRCDQVAMRCKNCGGGGGGGHCEAVQVPVDDTTADQKKHRRPFNHYLLHSQAMAASAYSAKGSGNSNAGNYKPMCWKCKCGNFIFNP</sequence>
<dbReference type="InterPro" id="IPR039455">
    <property type="entry name" value="EPFL"/>
</dbReference>
<keyword evidence="6" id="KW-1015">Disulfide bond</keyword>
<comment type="similarity">
    <text evidence="2 7">Belongs to the plant cysteine rich small secretory peptide family. Epidermal patterning factor subfamily.</text>
</comment>
<keyword evidence="8" id="KW-0472">Membrane</keyword>
<dbReference type="GO" id="GO:0010052">
    <property type="term" value="P:guard cell differentiation"/>
    <property type="evidence" value="ECO:0007669"/>
    <property type="project" value="UniProtKB-UniRule"/>
</dbReference>
<dbReference type="PANTHER" id="PTHR33109">
    <property type="entry name" value="EPIDERMAL PATTERNING FACTOR-LIKE PROTEIN 4"/>
    <property type="match status" value="1"/>
</dbReference>
<evidence type="ECO:0000256" key="4">
    <source>
        <dbReference type="ARBA" id="ARBA00022525"/>
    </source>
</evidence>
<gene>
    <name evidence="9" type="ORF">DM860_006667</name>
</gene>
<evidence type="ECO:0000256" key="1">
    <source>
        <dbReference type="ARBA" id="ARBA00004613"/>
    </source>
</evidence>
<keyword evidence="10" id="KW-1185">Reference proteome</keyword>